<dbReference type="GO" id="GO:0030490">
    <property type="term" value="P:maturation of SSU-rRNA"/>
    <property type="evidence" value="ECO:0007669"/>
    <property type="project" value="UniProtKB-UniRule"/>
</dbReference>
<dbReference type="InterPro" id="IPR015946">
    <property type="entry name" value="KH_dom-like_a/b"/>
</dbReference>
<dbReference type="EMBL" id="AVFL01000001">
    <property type="protein sequence ID" value="EWY42377.1"/>
    <property type="molecule type" value="Genomic_DNA"/>
</dbReference>
<dbReference type="NCBIfam" id="TIGR00082">
    <property type="entry name" value="rbfA"/>
    <property type="match status" value="1"/>
</dbReference>
<proteinExistence type="inferred from homology"/>
<dbReference type="AlphaFoldDB" id="W9HCE7"/>
<name>W9HCE7_9PROT</name>
<comment type="subunit">
    <text evidence="2">Monomer. Binds 30S ribosomal subunits, but not 50S ribosomal subunits or 70S ribosomes.</text>
</comment>
<comment type="function">
    <text evidence="2">One of several proteins that assist in the late maturation steps of the functional core of the 30S ribosomal subunit. Associates with free 30S ribosomal subunits (but not with 30S subunits that are part of 70S ribosomes or polysomes). Required for efficient processing of 16S rRNA. May interact with the 5'-terminal helix region of 16S rRNA.</text>
</comment>
<evidence type="ECO:0000256" key="1">
    <source>
        <dbReference type="ARBA" id="ARBA00022517"/>
    </source>
</evidence>
<evidence type="ECO:0000313" key="5">
    <source>
        <dbReference type="Proteomes" id="UP000019486"/>
    </source>
</evidence>
<dbReference type="OrthoDB" id="9805051at2"/>
<feature type="region of interest" description="Disordered" evidence="3">
    <location>
        <begin position="132"/>
        <end position="223"/>
    </location>
</feature>
<dbReference type="PANTHER" id="PTHR33515:SF1">
    <property type="entry name" value="RIBOSOME-BINDING FACTOR A, CHLOROPLASTIC-RELATED"/>
    <property type="match status" value="1"/>
</dbReference>
<feature type="compositionally biased region" description="Low complexity" evidence="3">
    <location>
        <begin position="203"/>
        <end position="214"/>
    </location>
</feature>
<dbReference type="PANTHER" id="PTHR33515">
    <property type="entry name" value="RIBOSOME-BINDING FACTOR A, CHLOROPLASTIC-RELATED"/>
    <property type="match status" value="1"/>
</dbReference>
<keyword evidence="1 2" id="KW-0690">Ribosome biogenesis</keyword>
<evidence type="ECO:0000256" key="2">
    <source>
        <dbReference type="HAMAP-Rule" id="MF_00003"/>
    </source>
</evidence>
<dbReference type="InterPro" id="IPR023799">
    <property type="entry name" value="RbfA_dom_sf"/>
</dbReference>
<reference evidence="4 5" key="1">
    <citation type="submission" date="2013-08" db="EMBL/GenBank/DDBJ databases">
        <title>The genome sequence of Skermanella stibiiresistens.</title>
        <authorList>
            <person name="Zhu W."/>
            <person name="Wang G."/>
        </authorList>
    </citation>
    <scope>NUCLEOTIDE SEQUENCE [LARGE SCALE GENOMIC DNA]</scope>
    <source>
        <strain evidence="4 5">SB22</strain>
    </source>
</reference>
<dbReference type="HAMAP" id="MF_00003">
    <property type="entry name" value="RbfA"/>
    <property type="match status" value="1"/>
</dbReference>
<feature type="compositionally biased region" description="Acidic residues" evidence="3">
    <location>
        <begin position="157"/>
        <end position="199"/>
    </location>
</feature>
<dbReference type="PATRIC" id="fig|1385369.3.peg.10"/>
<dbReference type="STRING" id="1385369.N825_00050"/>
<sequence length="223" mass="25017">MNSKRAARGPSQRQLRVGEELRHALAEVLRRGDFRDPELQKLNVTVTEVRISPDLRNATAFITPLGGGETDEAVTALRRASAFFRGQMARSLKLRYVPTLSFEADTSFEYADHINRLLQDPEVARDLGAASLDREEDDEDEDGEDSHNGVHNGMNGADEEEDEDDEDDDEELEYEDDDDLDDDEDDEEENEYEDEEEGDADKPAPLKSASSKSTPRGRGRRGA</sequence>
<keyword evidence="5" id="KW-1185">Reference proteome</keyword>
<gene>
    <name evidence="2" type="primary">rbfA</name>
    <name evidence="4" type="ORF">N825_00050</name>
</gene>
<organism evidence="4 5">
    <name type="scientific">Skermanella stibiiresistens SB22</name>
    <dbReference type="NCBI Taxonomy" id="1385369"/>
    <lineage>
        <taxon>Bacteria</taxon>
        <taxon>Pseudomonadati</taxon>
        <taxon>Pseudomonadota</taxon>
        <taxon>Alphaproteobacteria</taxon>
        <taxon>Rhodospirillales</taxon>
        <taxon>Azospirillaceae</taxon>
        <taxon>Skermanella</taxon>
    </lineage>
</organism>
<protein>
    <recommendedName>
        <fullName evidence="2">Ribosome-binding factor A</fullName>
    </recommendedName>
</protein>
<dbReference type="Gene3D" id="3.30.300.20">
    <property type="match status" value="1"/>
</dbReference>
<comment type="subcellular location">
    <subcellularLocation>
        <location evidence="2">Cytoplasm</location>
    </subcellularLocation>
</comment>
<comment type="caution">
    <text evidence="4">The sequence shown here is derived from an EMBL/GenBank/DDBJ whole genome shotgun (WGS) entry which is preliminary data.</text>
</comment>
<accession>W9HCE7</accession>
<keyword evidence="2" id="KW-0963">Cytoplasm</keyword>
<dbReference type="InterPro" id="IPR020053">
    <property type="entry name" value="Ribosome-bd_factorA_CS"/>
</dbReference>
<dbReference type="GO" id="GO:0043024">
    <property type="term" value="F:ribosomal small subunit binding"/>
    <property type="evidence" value="ECO:0007669"/>
    <property type="project" value="TreeGrafter"/>
</dbReference>
<evidence type="ECO:0000256" key="3">
    <source>
        <dbReference type="SAM" id="MobiDB-lite"/>
    </source>
</evidence>
<dbReference type="Proteomes" id="UP000019486">
    <property type="component" value="Unassembled WGS sequence"/>
</dbReference>
<comment type="similarity">
    <text evidence="2">Belongs to the RbfA family.</text>
</comment>
<dbReference type="NCBIfam" id="NF001802">
    <property type="entry name" value="PRK00521.2-5"/>
    <property type="match status" value="1"/>
</dbReference>
<dbReference type="PROSITE" id="PS01319">
    <property type="entry name" value="RBFA"/>
    <property type="match status" value="1"/>
</dbReference>
<dbReference type="Pfam" id="PF02033">
    <property type="entry name" value="RBFA"/>
    <property type="match status" value="1"/>
</dbReference>
<feature type="compositionally biased region" description="Acidic residues" evidence="3">
    <location>
        <begin position="134"/>
        <end position="144"/>
    </location>
</feature>
<dbReference type="InterPro" id="IPR000238">
    <property type="entry name" value="RbfA"/>
</dbReference>
<dbReference type="GO" id="GO:0005829">
    <property type="term" value="C:cytosol"/>
    <property type="evidence" value="ECO:0007669"/>
    <property type="project" value="TreeGrafter"/>
</dbReference>
<dbReference type="SUPFAM" id="SSF89919">
    <property type="entry name" value="Ribosome-binding factor A, RbfA"/>
    <property type="match status" value="1"/>
</dbReference>
<evidence type="ECO:0000313" key="4">
    <source>
        <dbReference type="EMBL" id="EWY42377.1"/>
    </source>
</evidence>